<comment type="caution">
    <text evidence="1">The sequence shown here is derived from an EMBL/GenBank/DDBJ whole genome shotgun (WGS) entry which is preliminary data.</text>
</comment>
<gene>
    <name evidence="1" type="ORF">Fot_26574</name>
</gene>
<organism evidence="1 2">
    <name type="scientific">Forsythia ovata</name>
    <dbReference type="NCBI Taxonomy" id="205694"/>
    <lineage>
        <taxon>Eukaryota</taxon>
        <taxon>Viridiplantae</taxon>
        <taxon>Streptophyta</taxon>
        <taxon>Embryophyta</taxon>
        <taxon>Tracheophyta</taxon>
        <taxon>Spermatophyta</taxon>
        <taxon>Magnoliopsida</taxon>
        <taxon>eudicotyledons</taxon>
        <taxon>Gunneridae</taxon>
        <taxon>Pentapetalae</taxon>
        <taxon>asterids</taxon>
        <taxon>lamiids</taxon>
        <taxon>Lamiales</taxon>
        <taxon>Oleaceae</taxon>
        <taxon>Forsythieae</taxon>
        <taxon>Forsythia</taxon>
    </lineage>
</organism>
<dbReference type="Pfam" id="PF02450">
    <property type="entry name" value="LCAT"/>
    <property type="match status" value="1"/>
</dbReference>
<evidence type="ECO:0000313" key="2">
    <source>
        <dbReference type="Proteomes" id="UP001604277"/>
    </source>
</evidence>
<dbReference type="PANTHER" id="PTHR47937">
    <property type="entry name" value="PLASTID TRANSCRIPTIONALLY ACTIVE CHROMOSOME 2-LIKE PROTEIN"/>
    <property type="match status" value="1"/>
</dbReference>
<proteinExistence type="predicted"/>
<dbReference type="Gene3D" id="3.40.50.1820">
    <property type="entry name" value="alpha/beta hydrolase"/>
    <property type="match status" value="1"/>
</dbReference>
<dbReference type="EMBL" id="JBFOLJ010000007">
    <property type="protein sequence ID" value="KAL2522651.1"/>
    <property type="molecule type" value="Genomic_DNA"/>
</dbReference>
<reference evidence="2" key="1">
    <citation type="submission" date="2024-07" db="EMBL/GenBank/DDBJ databases">
        <title>Two chromosome-level genome assemblies of Korean endemic species Abeliophyllum distichum and Forsythia ovata (Oleaceae).</title>
        <authorList>
            <person name="Jang H."/>
        </authorList>
    </citation>
    <scope>NUCLEOTIDE SEQUENCE [LARGE SCALE GENOMIC DNA]</scope>
</reference>
<name>A0ABD1UCE4_9LAMI</name>
<dbReference type="Proteomes" id="UP001604277">
    <property type="component" value="Unassembled WGS sequence"/>
</dbReference>
<keyword evidence="2" id="KW-1185">Reference proteome</keyword>
<dbReference type="InterPro" id="IPR003386">
    <property type="entry name" value="LACT/PDAT_acylTrfase"/>
</dbReference>
<dbReference type="InterPro" id="IPR029058">
    <property type="entry name" value="AB_hydrolase_fold"/>
</dbReference>
<sequence length="185" mass="20798">MGVIYFLHFLKWVESPPPMGGRGGPGWCAKHIKAIMNIGSAFLGVPKAINNIEQRCGFYQRSPLEMTAPSPRRRDFSLGRSGRVILTAAGNKTMPNFSTGLSPPLCHIGCGQDNTCPLDPSKYGVVNATFMDWFFNQGKPKEAMESYRDLMDRNYRMVPAARNVLLETLLRHDRKKEAWVRSMTC</sequence>
<protein>
    <submittedName>
        <fullName evidence="1">Pentatricopeptide repeat-containing protein</fullName>
    </submittedName>
</protein>
<accession>A0ABD1UCE4</accession>
<dbReference type="InterPro" id="IPR052308">
    <property type="entry name" value="PPR_domain-containing"/>
</dbReference>
<evidence type="ECO:0000313" key="1">
    <source>
        <dbReference type="EMBL" id="KAL2522651.1"/>
    </source>
</evidence>
<dbReference type="AlphaFoldDB" id="A0ABD1UCE4"/>
<dbReference type="PANTHER" id="PTHR47937:SF2">
    <property type="entry name" value="PENTATRICOPEPTIDE (PPR) REPEAT-CONTAINING PROTEIN, PF01535'-RELATED"/>
    <property type="match status" value="1"/>
</dbReference>